<name>A0AAN5CF85_9BILA</name>
<dbReference type="SUPFAM" id="SSF46689">
    <property type="entry name" value="Homeodomain-like"/>
    <property type="match status" value="1"/>
</dbReference>
<dbReference type="GO" id="GO:0007389">
    <property type="term" value="P:pattern specification process"/>
    <property type="evidence" value="ECO:0007669"/>
    <property type="project" value="TreeGrafter"/>
</dbReference>
<dbReference type="Proteomes" id="UP001328107">
    <property type="component" value="Unassembled WGS sequence"/>
</dbReference>
<feature type="compositionally biased region" description="Low complexity" evidence="4">
    <location>
        <begin position="100"/>
        <end position="125"/>
    </location>
</feature>
<sequence length="338" mass="38962">RRMDEIASDEGELMIDEREEEEDEGERSGVTEDIEEEEEERRVMEDIEEEDEEDVNVVDMNEEEKKDEEMDGMGEEEKKEQGGGIRMTLRPHTETKGCPSSSVPSSTEVSSSEVPTTSTTSSSMASGGGGLPSAASSSTTAMAGMHKRKHWSYVDMLMFYEAVKQYGKDFDALHRVISKRKIDTNKEQLRNFFFNFYRQVRNFAEIKEEDWPAEMSRDARDLFVVINGCEWRKRMNSCKIEPAKLKALIMEGSTVTRVKGRKIKTPCCPALLQFFSFNRRITRFPPDIVLYLSPRRYKDGTNVMSRGQNSHLCIRLNTCDRMERVFELLHHKWKGEDG</sequence>
<feature type="non-terminal residue" evidence="5">
    <location>
        <position position="1"/>
    </location>
</feature>
<organism evidence="5 6">
    <name type="scientific">Pristionchus mayeri</name>
    <dbReference type="NCBI Taxonomy" id="1317129"/>
    <lineage>
        <taxon>Eukaryota</taxon>
        <taxon>Metazoa</taxon>
        <taxon>Ecdysozoa</taxon>
        <taxon>Nematoda</taxon>
        <taxon>Chromadorea</taxon>
        <taxon>Rhabditida</taxon>
        <taxon>Rhabditina</taxon>
        <taxon>Diplogasteromorpha</taxon>
        <taxon>Diplogasteroidea</taxon>
        <taxon>Neodiplogasteridae</taxon>
        <taxon>Pristionchus</taxon>
    </lineage>
</organism>
<dbReference type="GO" id="GO:0003682">
    <property type="term" value="F:chromatin binding"/>
    <property type="evidence" value="ECO:0007669"/>
    <property type="project" value="InterPro"/>
</dbReference>
<dbReference type="GO" id="GO:0005634">
    <property type="term" value="C:nucleus"/>
    <property type="evidence" value="ECO:0007669"/>
    <property type="project" value="UniProtKB-SubCell"/>
</dbReference>
<feature type="compositionally biased region" description="Acidic residues" evidence="4">
    <location>
        <begin position="46"/>
        <end position="62"/>
    </location>
</feature>
<proteinExistence type="predicted"/>
<feature type="non-terminal residue" evidence="5">
    <location>
        <position position="338"/>
    </location>
</feature>
<accession>A0AAN5CF85</accession>
<dbReference type="Gene3D" id="1.20.58.1880">
    <property type="match status" value="1"/>
</dbReference>
<evidence type="ECO:0000313" key="5">
    <source>
        <dbReference type="EMBL" id="GMR41567.1"/>
    </source>
</evidence>
<reference evidence="6" key="1">
    <citation type="submission" date="2022-10" db="EMBL/GenBank/DDBJ databases">
        <title>Genome assembly of Pristionchus species.</title>
        <authorList>
            <person name="Yoshida K."/>
            <person name="Sommer R.J."/>
        </authorList>
    </citation>
    <scope>NUCLEOTIDE SEQUENCE [LARGE SCALE GENOMIC DNA]</scope>
    <source>
        <strain evidence="6">RS5460</strain>
    </source>
</reference>
<feature type="region of interest" description="Disordered" evidence="4">
    <location>
        <begin position="1"/>
        <end position="137"/>
    </location>
</feature>
<evidence type="ECO:0000256" key="1">
    <source>
        <dbReference type="ARBA" id="ARBA00004123"/>
    </source>
</evidence>
<gene>
    <name evidence="5" type="ORF">PMAYCL1PPCAC_11762</name>
</gene>
<dbReference type="PANTHER" id="PTHR21677:SF1">
    <property type="entry name" value="PROTEIN CRAMPED-LIKE"/>
    <property type="match status" value="1"/>
</dbReference>
<evidence type="ECO:0008006" key="7">
    <source>
        <dbReference type="Google" id="ProtNLM"/>
    </source>
</evidence>
<protein>
    <recommendedName>
        <fullName evidence="7">SANT domain-containing protein</fullName>
    </recommendedName>
</protein>
<dbReference type="InterPro" id="IPR055315">
    <property type="entry name" value="Cramped-like"/>
</dbReference>
<dbReference type="InterPro" id="IPR009057">
    <property type="entry name" value="Homeodomain-like_sf"/>
</dbReference>
<comment type="subcellular location">
    <subcellularLocation>
        <location evidence="1">Nucleus</location>
    </subcellularLocation>
</comment>
<evidence type="ECO:0000256" key="4">
    <source>
        <dbReference type="SAM" id="MobiDB-lite"/>
    </source>
</evidence>
<comment type="caution">
    <text evidence="5">The sequence shown here is derived from an EMBL/GenBank/DDBJ whole genome shotgun (WGS) entry which is preliminary data.</text>
</comment>
<feature type="compositionally biased region" description="Acidic residues" evidence="4">
    <location>
        <begin position="1"/>
        <end position="25"/>
    </location>
</feature>
<keyword evidence="6" id="KW-1185">Reference proteome</keyword>
<dbReference type="AlphaFoldDB" id="A0AAN5CF85"/>
<evidence type="ECO:0000256" key="3">
    <source>
        <dbReference type="ARBA" id="ARBA00023242"/>
    </source>
</evidence>
<keyword evidence="3" id="KW-0539">Nucleus</keyword>
<evidence type="ECO:0000313" key="6">
    <source>
        <dbReference type="Proteomes" id="UP001328107"/>
    </source>
</evidence>
<dbReference type="EMBL" id="BTRK01000003">
    <property type="protein sequence ID" value="GMR41567.1"/>
    <property type="molecule type" value="Genomic_DNA"/>
</dbReference>
<dbReference type="GO" id="GO:0003677">
    <property type="term" value="F:DNA binding"/>
    <property type="evidence" value="ECO:0007669"/>
    <property type="project" value="UniProtKB-KW"/>
</dbReference>
<evidence type="ECO:0000256" key="2">
    <source>
        <dbReference type="ARBA" id="ARBA00023125"/>
    </source>
</evidence>
<dbReference type="PANTHER" id="PTHR21677">
    <property type="entry name" value="CRAMPED PROTEIN"/>
    <property type="match status" value="1"/>
</dbReference>
<keyword evidence="2" id="KW-0238">DNA-binding</keyword>